<gene>
    <name evidence="1" type="ORF">NE651_14920</name>
</gene>
<protein>
    <submittedName>
        <fullName evidence="1">Uncharacterized protein</fullName>
    </submittedName>
</protein>
<evidence type="ECO:0000313" key="1">
    <source>
        <dbReference type="EMBL" id="MCQ5084173.1"/>
    </source>
</evidence>
<dbReference type="AlphaFoldDB" id="A0AAJ1CGL9"/>
<dbReference type="Proteomes" id="UP001205035">
    <property type="component" value="Unassembled WGS sequence"/>
</dbReference>
<organism evidence="1 2">
    <name type="scientific">Alistipes onderdonkii</name>
    <dbReference type="NCBI Taxonomy" id="328813"/>
    <lineage>
        <taxon>Bacteria</taxon>
        <taxon>Pseudomonadati</taxon>
        <taxon>Bacteroidota</taxon>
        <taxon>Bacteroidia</taxon>
        <taxon>Bacteroidales</taxon>
        <taxon>Rikenellaceae</taxon>
        <taxon>Alistipes</taxon>
    </lineage>
</organism>
<proteinExistence type="predicted"/>
<dbReference type="EMBL" id="JANGBQ010000051">
    <property type="protein sequence ID" value="MCQ5084173.1"/>
    <property type="molecule type" value="Genomic_DNA"/>
</dbReference>
<evidence type="ECO:0000313" key="2">
    <source>
        <dbReference type="Proteomes" id="UP001205035"/>
    </source>
</evidence>
<reference evidence="1" key="1">
    <citation type="submission" date="2022-06" db="EMBL/GenBank/DDBJ databases">
        <title>Isolation of gut microbiota from human fecal samples.</title>
        <authorList>
            <person name="Pamer E.G."/>
            <person name="Barat B."/>
            <person name="Waligurski E."/>
            <person name="Medina S."/>
            <person name="Paddock L."/>
            <person name="Mostad J."/>
        </authorList>
    </citation>
    <scope>NUCLEOTIDE SEQUENCE</scope>
    <source>
        <strain evidence="1">DFI.6.22</strain>
    </source>
</reference>
<sequence length="111" mass="12852">MIDIPLSLRVPPQGRYNRGIYTCYECGFEPPHYNVVPCMLGLAETSAGTMVVWECPRCGQKWMFHYRAQNSREAHDYAAQLLAYRNGDPDWRMTLNPDWIAAQRQKSNPKT</sequence>
<comment type="caution">
    <text evidence="1">The sequence shown here is derived from an EMBL/GenBank/DDBJ whole genome shotgun (WGS) entry which is preliminary data.</text>
</comment>
<dbReference type="RefSeq" id="WP_229096103.1">
    <property type="nucleotide sequence ID" value="NZ_AP025562.1"/>
</dbReference>
<name>A0AAJ1CGL9_9BACT</name>
<accession>A0AAJ1CGL9</accession>